<dbReference type="SMART" id="SM00228">
    <property type="entry name" value="PDZ"/>
    <property type="match status" value="7"/>
</dbReference>
<dbReference type="Pfam" id="PF00595">
    <property type="entry name" value="PDZ"/>
    <property type="match status" value="5"/>
</dbReference>
<dbReference type="PANTHER" id="PTHR19964">
    <property type="entry name" value="MULTIPLE PDZ DOMAIN PROTEIN"/>
    <property type="match status" value="1"/>
</dbReference>
<dbReference type="CDD" id="cd06667">
    <property type="entry name" value="PDZ2_MUPP1-like"/>
    <property type="match status" value="1"/>
</dbReference>
<feature type="domain" description="PDZ" evidence="6">
    <location>
        <begin position="1047"/>
        <end position="1118"/>
    </location>
</feature>
<dbReference type="CDD" id="cd06669">
    <property type="entry name" value="PDZ5_MUPP1-like"/>
    <property type="match status" value="1"/>
</dbReference>
<feature type="region of interest" description="Disordered" evidence="5">
    <location>
        <begin position="1317"/>
        <end position="1340"/>
    </location>
</feature>
<reference evidence="7 9" key="2">
    <citation type="journal article" date="2013" name="Nature">
        <title>Insights into bilaterian evolution from three spiralian genomes.</title>
        <authorList>
            <person name="Simakov O."/>
            <person name="Marletaz F."/>
            <person name="Cho S.J."/>
            <person name="Edsinger-Gonzales E."/>
            <person name="Havlak P."/>
            <person name="Hellsten U."/>
            <person name="Kuo D.H."/>
            <person name="Larsson T."/>
            <person name="Lv J."/>
            <person name="Arendt D."/>
            <person name="Savage R."/>
            <person name="Osoegawa K."/>
            <person name="de Jong P."/>
            <person name="Grimwood J."/>
            <person name="Chapman J.A."/>
            <person name="Shapiro H."/>
            <person name="Aerts A."/>
            <person name="Otillar R.P."/>
            <person name="Terry A.Y."/>
            <person name="Boore J.L."/>
            <person name="Grigoriev I.V."/>
            <person name="Lindberg D.R."/>
            <person name="Seaver E.C."/>
            <person name="Weisblat D.A."/>
            <person name="Putnam N.H."/>
            <person name="Rokhsar D.S."/>
        </authorList>
    </citation>
    <scope>NUCLEOTIDE SEQUENCE</scope>
    <source>
        <strain evidence="7 9">I ESC-2004</strain>
    </source>
</reference>
<feature type="region of interest" description="Disordered" evidence="5">
    <location>
        <begin position="91"/>
        <end position="144"/>
    </location>
</feature>
<dbReference type="HOGENOM" id="CLU_255879_0_0_1"/>
<feature type="compositionally biased region" description="Basic and acidic residues" evidence="5">
    <location>
        <begin position="972"/>
        <end position="985"/>
    </location>
</feature>
<comment type="subcellular location">
    <subcellularLocation>
        <location evidence="1">Membrane</location>
    </subcellularLocation>
</comment>
<name>R7V132_CAPTE</name>
<keyword evidence="2" id="KW-0597">Phosphoprotein</keyword>
<feature type="domain" description="PDZ" evidence="6">
    <location>
        <begin position="21"/>
        <end position="92"/>
    </location>
</feature>
<evidence type="ECO:0000256" key="3">
    <source>
        <dbReference type="ARBA" id="ARBA00022737"/>
    </source>
</evidence>
<dbReference type="Gene3D" id="2.30.42.10">
    <property type="match status" value="8"/>
</dbReference>
<feature type="region of interest" description="Disordered" evidence="5">
    <location>
        <begin position="1142"/>
        <end position="1191"/>
    </location>
</feature>
<feature type="compositionally biased region" description="Low complexity" evidence="5">
    <location>
        <begin position="94"/>
        <end position="112"/>
    </location>
</feature>
<keyword evidence="3" id="KW-0677">Repeat</keyword>
<evidence type="ECO:0000256" key="1">
    <source>
        <dbReference type="ARBA" id="ARBA00004370"/>
    </source>
</evidence>
<dbReference type="GO" id="GO:0016020">
    <property type="term" value="C:membrane"/>
    <property type="evidence" value="ECO:0007669"/>
    <property type="project" value="UniProtKB-SubCell"/>
</dbReference>
<evidence type="ECO:0000259" key="6">
    <source>
        <dbReference type="PROSITE" id="PS50106"/>
    </source>
</evidence>
<dbReference type="Proteomes" id="UP000014760">
    <property type="component" value="Unassembled WGS sequence"/>
</dbReference>
<proteinExistence type="predicted"/>
<dbReference type="OMA" id="QIGDHII"/>
<evidence type="ECO:0000313" key="9">
    <source>
        <dbReference type="Proteomes" id="UP000014760"/>
    </source>
</evidence>
<dbReference type="FunFam" id="2.30.42.10:FF:000125">
    <property type="entry name" value="PATJ, crumbs cell polarity complex component"/>
    <property type="match status" value="1"/>
</dbReference>
<organism evidence="7">
    <name type="scientific">Capitella teleta</name>
    <name type="common">Polychaete worm</name>
    <dbReference type="NCBI Taxonomy" id="283909"/>
    <lineage>
        <taxon>Eukaryota</taxon>
        <taxon>Metazoa</taxon>
        <taxon>Spiralia</taxon>
        <taxon>Lophotrochozoa</taxon>
        <taxon>Annelida</taxon>
        <taxon>Polychaeta</taxon>
        <taxon>Sedentaria</taxon>
        <taxon>Scolecida</taxon>
        <taxon>Capitellidae</taxon>
        <taxon>Capitella</taxon>
    </lineage>
</organism>
<feature type="region of interest" description="Disordered" evidence="5">
    <location>
        <begin position="834"/>
        <end position="861"/>
    </location>
</feature>
<dbReference type="OrthoDB" id="6022711at2759"/>
<dbReference type="InterPro" id="IPR036034">
    <property type="entry name" value="PDZ_sf"/>
</dbReference>
<keyword evidence="9" id="KW-1185">Reference proteome</keyword>
<feature type="compositionally biased region" description="Pro residues" evidence="5">
    <location>
        <begin position="958"/>
        <end position="969"/>
    </location>
</feature>
<dbReference type="CDD" id="cd06668">
    <property type="entry name" value="PDZ4_MUPP1-like"/>
    <property type="match status" value="1"/>
</dbReference>
<sequence>MGKPSAVDAMPSRSINRRIDLGVSHICGLFIINSNPLSHSLSLIFRDGRLLEHDQILAIDGRLLASSISHQEAISLLQNTSGRVTLVVARGPSQHQAQQPQQLKLQPQQLQPQDHDEAEQSGDGLPSPGAATASTPDRAPSALSESSSDMVCRAALAAVCYLQHWGSSASSSLSSFRLSAEWTQLDVIDLLNDGTGLGFGIIGGKSTGVVVKTILPGGVSDRDGRLRSGDHIMQIGHINVRGMGSEQVASVLRQSGAHVRLVVARGIPEPEQNNPSIIPTHALDDHLMHINARLMALDASPTAQELMDGCGGGVIVGPDNMPIGDFQTPMLTQQQQQQQHQRSPDDFVAGAIAAASSPDMEIFDVELVKDSQGLGITIAGYVGNKATNELSGIFVRSIAPGSAAAVDGRIRTSDQIIAVDNQPLEGFTNHEAVEVLRMTGQVVQLKIARYNHGPKFQALQQQQYATRALLTAEGALEEDSSNQPLASTENTAAAVMLNGSRGAAVAGLGLEDISLVQDEDYSGELSQELEEHIVAHWSAVMGDGYLVKVAQLSKFKEGGGLGISLEGTVDVENGVERHPHHYIRSVLTDGPVGQNGRLQSGDELLEVNGRRLLGLNHIEVVGILKELPRDVRIVCGRQVEDPAAQTLDYAPYSPSPPLFEAPPLVGGAQGESNSLSDRLIKAHSEMALAPSLSSSITELESSGMDRLKSRSLEPLSGLAMWSTEPVVIELIKGDRGLGFSILDYQDPMNPSETVIVIRSLVPGGVAQQDGRLVPGDRLMFVNDANLENASLDQAVQALKGAQRGAVLIGVAKPYPLPEIGESSTDDLDVEAERPPSLIDLSPPHTPPPPPPPCSPPRDSVIDMEEDFAPSRVGWRAGWGSSAEVSEPAAAEQAAAGSGTTRQLQQHNGMSFQTPAILPTFADQPHNSTYRGDYVASRSAKPVVPNKPEVKAAAVVPPASLPSPPPPPASPVKTEHEVVELVRDDPLSPPPTLNKPVAPLDLSDLNSSSPNVTSPEPPPPPLPATSSEGQEEVPPPSTAVSSSSLERTIRIVKGADQLGITVDAVADHEAHGCILRTVTPSGAVGMDGRLSPGDLITSINHESLRYVTNAQGRSIVRRASLLVTDISITYIAANDVAQRLTTQTVGPVSPPPCSSQLSPNSKCSQPSSPVVPTEASIISSTPSPKQQQLSTAASSWGPARVVDIHRQHGENLGISIVGGRVDLFNVSVDSQKAISGIFIKQVDGEDLRDATHDRAVEVIRASTSPVCFVVQSLLDPTWTTNPLNSNAEESVVAPPGSRSPSIVHSEVENHARVAPISQVPSLIERNKKENSDSSDDEDDEVDEYGYSMIGLRRFTLSISLAAMSHENGEKWQCFGSGS</sequence>
<dbReference type="InterPro" id="IPR001478">
    <property type="entry name" value="PDZ"/>
</dbReference>
<feature type="domain" description="PDZ" evidence="6">
    <location>
        <begin position="549"/>
        <end position="639"/>
    </location>
</feature>
<evidence type="ECO:0000256" key="4">
    <source>
        <dbReference type="ARBA" id="ARBA00023136"/>
    </source>
</evidence>
<dbReference type="EMBL" id="KB297790">
    <property type="protein sequence ID" value="ELU09932.1"/>
    <property type="molecule type" value="Genomic_DNA"/>
</dbReference>
<dbReference type="EnsemblMetazoa" id="CapteT224155">
    <property type="protein sequence ID" value="CapteP224155"/>
    <property type="gene ID" value="CapteG224155"/>
</dbReference>
<protein>
    <recommendedName>
        <fullName evidence="6">PDZ domain-containing protein</fullName>
    </recommendedName>
</protein>
<accession>R7V132</accession>
<dbReference type="PANTHER" id="PTHR19964:SF92">
    <property type="entry name" value="PATJ HOMOLOG"/>
    <property type="match status" value="1"/>
</dbReference>
<feature type="domain" description="PDZ" evidence="6">
    <location>
        <begin position="727"/>
        <end position="807"/>
    </location>
</feature>
<dbReference type="EMBL" id="AMQN01006189">
    <property type="status" value="NOT_ANNOTATED_CDS"/>
    <property type="molecule type" value="Genomic_DNA"/>
</dbReference>
<feature type="compositionally biased region" description="Low complexity" evidence="5">
    <location>
        <begin position="998"/>
        <end position="1013"/>
    </location>
</feature>
<evidence type="ECO:0000256" key="2">
    <source>
        <dbReference type="ARBA" id="ARBA00022553"/>
    </source>
</evidence>
<feature type="compositionally biased region" description="Acidic residues" evidence="5">
    <location>
        <begin position="1331"/>
        <end position="1340"/>
    </location>
</feature>
<feature type="region of interest" description="Disordered" evidence="5">
    <location>
        <begin position="878"/>
        <end position="904"/>
    </location>
</feature>
<feature type="compositionally biased region" description="Pro residues" evidence="5">
    <location>
        <begin position="843"/>
        <end position="855"/>
    </location>
</feature>
<feature type="domain" description="PDZ" evidence="6">
    <location>
        <begin position="364"/>
        <end position="451"/>
    </location>
</feature>
<dbReference type="CDD" id="cd06670">
    <property type="entry name" value="PDZ6_MUPP1-like"/>
    <property type="match status" value="1"/>
</dbReference>
<dbReference type="STRING" id="283909.R7V132"/>
<dbReference type="InterPro" id="IPR051342">
    <property type="entry name" value="PDZ_scaffold"/>
</dbReference>
<evidence type="ECO:0000313" key="8">
    <source>
        <dbReference type="EnsemblMetazoa" id="CapteP224155"/>
    </source>
</evidence>
<evidence type="ECO:0000313" key="7">
    <source>
        <dbReference type="EMBL" id="ELU09932.1"/>
    </source>
</evidence>
<feature type="compositionally biased region" description="Polar residues" evidence="5">
    <location>
        <begin position="1153"/>
        <end position="1191"/>
    </location>
</feature>
<feature type="compositionally biased region" description="Low complexity" evidence="5">
    <location>
        <begin position="879"/>
        <end position="898"/>
    </location>
</feature>
<dbReference type="FunFam" id="2.30.42.10:FF:000070">
    <property type="entry name" value="Multiple PDZ domain protein"/>
    <property type="match status" value="1"/>
</dbReference>
<feature type="region of interest" description="Disordered" evidence="5">
    <location>
        <begin position="955"/>
        <end position="1044"/>
    </location>
</feature>
<evidence type="ECO:0000256" key="5">
    <source>
        <dbReference type="SAM" id="MobiDB-lite"/>
    </source>
</evidence>
<dbReference type="CDD" id="cd06791">
    <property type="entry name" value="PDZ3_MUPP1-like"/>
    <property type="match status" value="1"/>
</dbReference>
<dbReference type="PROSITE" id="PS50106">
    <property type="entry name" value="PDZ"/>
    <property type="match status" value="6"/>
</dbReference>
<feature type="domain" description="PDZ" evidence="6">
    <location>
        <begin position="187"/>
        <end position="267"/>
    </location>
</feature>
<gene>
    <name evidence="7" type="ORF">CAPTEDRAFT_224155</name>
</gene>
<dbReference type="SUPFAM" id="SSF50156">
    <property type="entry name" value="PDZ domain-like"/>
    <property type="match status" value="7"/>
</dbReference>
<reference evidence="9" key="1">
    <citation type="submission" date="2012-12" db="EMBL/GenBank/DDBJ databases">
        <authorList>
            <person name="Hellsten U."/>
            <person name="Grimwood J."/>
            <person name="Chapman J.A."/>
            <person name="Shapiro H."/>
            <person name="Aerts A."/>
            <person name="Otillar R.P."/>
            <person name="Terry A.Y."/>
            <person name="Boore J.L."/>
            <person name="Simakov O."/>
            <person name="Marletaz F."/>
            <person name="Cho S.-J."/>
            <person name="Edsinger-Gonzales E."/>
            <person name="Havlak P."/>
            <person name="Kuo D.-H."/>
            <person name="Larsson T."/>
            <person name="Lv J."/>
            <person name="Arendt D."/>
            <person name="Savage R."/>
            <person name="Osoegawa K."/>
            <person name="de Jong P."/>
            <person name="Lindberg D.R."/>
            <person name="Seaver E.C."/>
            <person name="Weisblat D.A."/>
            <person name="Putnam N.H."/>
            <person name="Grigoriev I.V."/>
            <person name="Rokhsar D.S."/>
        </authorList>
    </citation>
    <scope>NUCLEOTIDE SEQUENCE</scope>
    <source>
        <strain evidence="9">I ESC-2004</strain>
    </source>
</reference>
<keyword evidence="4" id="KW-0472">Membrane</keyword>
<reference evidence="8" key="3">
    <citation type="submission" date="2015-06" db="UniProtKB">
        <authorList>
            <consortium name="EnsemblMetazoa"/>
        </authorList>
    </citation>
    <scope>IDENTIFICATION</scope>
</reference>